<protein>
    <submittedName>
        <fullName evidence="1">Uncharacterized protein</fullName>
    </submittedName>
</protein>
<dbReference type="Proteomes" id="UP000185936">
    <property type="component" value="Unassembled WGS sequence"/>
</dbReference>
<accession>A0A1N7DQS7</accession>
<organism evidence="1 2">
    <name type="scientific">Natronorubrum thiooxidans</name>
    <dbReference type="NCBI Taxonomy" id="308853"/>
    <lineage>
        <taxon>Archaea</taxon>
        <taxon>Methanobacteriati</taxon>
        <taxon>Methanobacteriota</taxon>
        <taxon>Stenosarchaea group</taxon>
        <taxon>Halobacteria</taxon>
        <taxon>Halobacteriales</taxon>
        <taxon>Natrialbaceae</taxon>
        <taxon>Natronorubrum</taxon>
    </lineage>
</organism>
<dbReference type="EMBL" id="FTNR01000002">
    <property type="protein sequence ID" value="SIR78149.1"/>
    <property type="molecule type" value="Genomic_DNA"/>
</dbReference>
<evidence type="ECO:0000313" key="1">
    <source>
        <dbReference type="EMBL" id="SIR78149.1"/>
    </source>
</evidence>
<name>A0A1N7DQS7_9EURY</name>
<dbReference type="AlphaFoldDB" id="A0A1N7DQS7"/>
<reference evidence="2" key="1">
    <citation type="submission" date="2017-01" db="EMBL/GenBank/DDBJ databases">
        <authorList>
            <person name="Varghese N."/>
            <person name="Submissions S."/>
        </authorList>
    </citation>
    <scope>NUCLEOTIDE SEQUENCE [LARGE SCALE GENOMIC DNA]</scope>
    <source>
        <strain evidence="2">type strain: HArc-</strain>
    </source>
</reference>
<sequence length="31" mass="3480">MHNGLLSLWLDAAAYWFAVAPELTDSKLSQM</sequence>
<proteinExistence type="predicted"/>
<keyword evidence="2" id="KW-1185">Reference proteome</keyword>
<evidence type="ECO:0000313" key="2">
    <source>
        <dbReference type="Proteomes" id="UP000185936"/>
    </source>
</evidence>
<gene>
    <name evidence="1" type="ORF">SAMN05421752_102441</name>
</gene>